<dbReference type="STRING" id="927083.DB32_006845"/>
<evidence type="ECO:0000313" key="2">
    <source>
        <dbReference type="Proteomes" id="UP000034883"/>
    </source>
</evidence>
<accession>A0A0F6W819</accession>
<sequence length="290" mass="29962">MRKTVLVACFVLIAACREEDPVSDAGVVPDASIGGSLDCAGLLGCAAECADEPCADGCVARATPDAITRVSALIDCVEREGCGEDDACIEARCGSEVASCLGGEQPDGGVIVAPHDGGGDALPSRIEGTTRDFTESSGLTLDSNATVVFVRDDAAGEAAGFPIASVAFYRVERIEYRATATGTPGGVCSLSADETESFVAPDPFENNLMIERTPGADGLYHYELSTSLSVHHPNGMVTVCPPPAGTSTGIFNAEHNVSSGTSMPRGDARTFVGSTTLSARMWSWDLRATE</sequence>
<evidence type="ECO:0008006" key="3">
    <source>
        <dbReference type="Google" id="ProtNLM"/>
    </source>
</evidence>
<dbReference type="AlphaFoldDB" id="A0A0F6W819"/>
<dbReference type="RefSeq" id="WP_053236723.1">
    <property type="nucleotide sequence ID" value="NZ_CP011125.1"/>
</dbReference>
<reference evidence="1 2" key="1">
    <citation type="submission" date="2015-03" db="EMBL/GenBank/DDBJ databases">
        <title>Genome assembly of Sandaracinus amylolyticus DSM 53668.</title>
        <authorList>
            <person name="Sharma G."/>
            <person name="Subramanian S."/>
        </authorList>
    </citation>
    <scope>NUCLEOTIDE SEQUENCE [LARGE SCALE GENOMIC DNA]</scope>
    <source>
        <strain evidence="1 2">DSM 53668</strain>
    </source>
</reference>
<dbReference type="PROSITE" id="PS51257">
    <property type="entry name" value="PROKAR_LIPOPROTEIN"/>
    <property type="match status" value="1"/>
</dbReference>
<name>A0A0F6W819_9BACT</name>
<organism evidence="1 2">
    <name type="scientific">Sandaracinus amylolyticus</name>
    <dbReference type="NCBI Taxonomy" id="927083"/>
    <lineage>
        <taxon>Bacteria</taxon>
        <taxon>Pseudomonadati</taxon>
        <taxon>Myxococcota</taxon>
        <taxon>Polyangia</taxon>
        <taxon>Polyangiales</taxon>
        <taxon>Sandaracinaceae</taxon>
        <taxon>Sandaracinus</taxon>
    </lineage>
</organism>
<keyword evidence="2" id="KW-1185">Reference proteome</keyword>
<dbReference type="KEGG" id="samy:DB32_006845"/>
<protein>
    <recommendedName>
        <fullName evidence="3">Lipoprotein</fullName>
    </recommendedName>
</protein>
<evidence type="ECO:0000313" key="1">
    <source>
        <dbReference type="EMBL" id="AKF09696.1"/>
    </source>
</evidence>
<dbReference type="Proteomes" id="UP000034883">
    <property type="component" value="Chromosome"/>
</dbReference>
<gene>
    <name evidence="1" type="ORF">DB32_006845</name>
</gene>
<proteinExistence type="predicted"/>
<dbReference type="EMBL" id="CP011125">
    <property type="protein sequence ID" value="AKF09696.1"/>
    <property type="molecule type" value="Genomic_DNA"/>
</dbReference>